<accession>A0ABT6SAL8</accession>
<dbReference type="EMBL" id="JASCIQ010000014">
    <property type="protein sequence ID" value="MDI3405238.1"/>
    <property type="molecule type" value="Genomic_DNA"/>
</dbReference>
<dbReference type="Gene3D" id="3.40.50.720">
    <property type="entry name" value="NAD(P)-binding Rossmann-like Domain"/>
    <property type="match status" value="1"/>
</dbReference>
<sequence>MTIKSDILVTGATGNLGREVVARLTAYDVSVRALVREPGTAARLPGVTLAAGDLSAPGGGLEGSVQGCDTVFLVWPFLTAEHAPAVLDVLARHVRRVVYVSSSGVDSRAARQSDPINQLHADMEQSIEASGLEWTFLRADTLASNARGWAEQIRSTRAVRGPDTPATAVVHERDVAEAAALALTDDRHKGARHVLTGPQVLSRADLVHAIGEAIGSPTRFEPVPVELARERMLADGRPPALVEALLAAATDRPASDLVTSTVQDLTGTPARTFRSWAEEHADLFH</sequence>
<dbReference type="RefSeq" id="WP_282543177.1">
    <property type="nucleotide sequence ID" value="NZ_JASCIQ010000014.1"/>
</dbReference>
<proteinExistence type="predicted"/>
<dbReference type="InterPro" id="IPR016040">
    <property type="entry name" value="NAD(P)-bd_dom"/>
</dbReference>
<dbReference type="InterPro" id="IPR051604">
    <property type="entry name" value="Ergot_Alk_Oxidoreductase"/>
</dbReference>
<gene>
    <name evidence="2" type="ORF">QIS96_15595</name>
</gene>
<dbReference type="Proteomes" id="UP001223978">
    <property type="component" value="Unassembled WGS sequence"/>
</dbReference>
<dbReference type="Pfam" id="PF13460">
    <property type="entry name" value="NAD_binding_10"/>
    <property type="match status" value="1"/>
</dbReference>
<reference evidence="2 3" key="1">
    <citation type="submission" date="2023-05" db="EMBL/GenBank/DDBJ databases">
        <title>Draft genome sequence of Streptomyces sp. B-S-A6 isolated from a cave soil in Thailand.</title>
        <authorList>
            <person name="Chamroensaksri N."/>
            <person name="Muangham S."/>
        </authorList>
    </citation>
    <scope>NUCLEOTIDE SEQUENCE [LARGE SCALE GENOMIC DNA]</scope>
    <source>
        <strain evidence="2 3">B-S-A6</strain>
    </source>
</reference>
<comment type="caution">
    <text evidence="2">The sequence shown here is derived from an EMBL/GenBank/DDBJ whole genome shotgun (WGS) entry which is preliminary data.</text>
</comment>
<evidence type="ECO:0000259" key="1">
    <source>
        <dbReference type="Pfam" id="PF13460"/>
    </source>
</evidence>
<evidence type="ECO:0000313" key="3">
    <source>
        <dbReference type="Proteomes" id="UP001223978"/>
    </source>
</evidence>
<protein>
    <submittedName>
        <fullName evidence="2">NAD(P)H-binding protein</fullName>
    </submittedName>
</protein>
<keyword evidence="3" id="KW-1185">Reference proteome</keyword>
<organism evidence="2 3">
    <name type="scientific">Streptomyces cavernicola</name>
    <dbReference type="NCBI Taxonomy" id="3043613"/>
    <lineage>
        <taxon>Bacteria</taxon>
        <taxon>Bacillati</taxon>
        <taxon>Actinomycetota</taxon>
        <taxon>Actinomycetes</taxon>
        <taxon>Kitasatosporales</taxon>
        <taxon>Streptomycetaceae</taxon>
        <taxon>Streptomyces</taxon>
    </lineage>
</organism>
<feature type="domain" description="NAD(P)-binding" evidence="1">
    <location>
        <begin position="11"/>
        <end position="185"/>
    </location>
</feature>
<dbReference type="PANTHER" id="PTHR43162:SF1">
    <property type="entry name" value="PRESTALK A DIFFERENTIATION PROTEIN A"/>
    <property type="match status" value="1"/>
</dbReference>
<evidence type="ECO:0000313" key="2">
    <source>
        <dbReference type="EMBL" id="MDI3405238.1"/>
    </source>
</evidence>
<dbReference type="Gene3D" id="3.90.25.10">
    <property type="entry name" value="UDP-galactose 4-epimerase, domain 1"/>
    <property type="match status" value="1"/>
</dbReference>
<dbReference type="InterPro" id="IPR036291">
    <property type="entry name" value="NAD(P)-bd_dom_sf"/>
</dbReference>
<dbReference type="SUPFAM" id="SSF51735">
    <property type="entry name" value="NAD(P)-binding Rossmann-fold domains"/>
    <property type="match status" value="1"/>
</dbReference>
<name>A0ABT6SAL8_9ACTN</name>
<dbReference type="PANTHER" id="PTHR43162">
    <property type="match status" value="1"/>
</dbReference>